<gene>
    <name evidence="2" type="ORF">C495_00625</name>
</gene>
<accession>L9WIZ9</accession>
<organism evidence="2 3">
    <name type="scientific">Natronorubrum sulfidifaciens JCM 14089</name>
    <dbReference type="NCBI Taxonomy" id="1230460"/>
    <lineage>
        <taxon>Archaea</taxon>
        <taxon>Methanobacteriati</taxon>
        <taxon>Methanobacteriota</taxon>
        <taxon>Stenosarchaea group</taxon>
        <taxon>Halobacteria</taxon>
        <taxon>Halobacteriales</taxon>
        <taxon>Natrialbaceae</taxon>
        <taxon>Natronorubrum</taxon>
    </lineage>
</organism>
<dbReference type="PATRIC" id="fig|1230460.4.peg.137"/>
<reference evidence="2 3" key="1">
    <citation type="journal article" date="2014" name="PLoS Genet.">
        <title>Phylogenetically driven sequencing of extremely halophilic archaea reveals strategies for static and dynamic osmo-response.</title>
        <authorList>
            <person name="Becker E.A."/>
            <person name="Seitzer P.M."/>
            <person name="Tritt A."/>
            <person name="Larsen D."/>
            <person name="Krusor M."/>
            <person name="Yao A.I."/>
            <person name="Wu D."/>
            <person name="Madern D."/>
            <person name="Eisen J.A."/>
            <person name="Darling A.E."/>
            <person name="Facciotti M.T."/>
        </authorList>
    </citation>
    <scope>NUCLEOTIDE SEQUENCE [LARGE SCALE GENOMIC DNA]</scope>
    <source>
        <strain evidence="2 3">JCM 14089</strain>
    </source>
</reference>
<evidence type="ECO:0000313" key="2">
    <source>
        <dbReference type="EMBL" id="ELY49424.1"/>
    </source>
</evidence>
<evidence type="ECO:0000256" key="1">
    <source>
        <dbReference type="SAM" id="Phobius"/>
    </source>
</evidence>
<keyword evidence="1" id="KW-0812">Transmembrane</keyword>
<dbReference type="AlphaFoldDB" id="L9WIZ9"/>
<dbReference type="EMBL" id="AOHX01000002">
    <property type="protein sequence ID" value="ELY49424.1"/>
    <property type="molecule type" value="Genomic_DNA"/>
</dbReference>
<dbReference type="OrthoDB" id="157493at2157"/>
<keyword evidence="1" id="KW-0472">Membrane</keyword>
<comment type="caution">
    <text evidence="2">The sequence shown here is derived from an EMBL/GenBank/DDBJ whole genome shotgun (WGS) entry which is preliminary data.</text>
</comment>
<protein>
    <submittedName>
        <fullName evidence="2">Uncharacterized protein</fullName>
    </submittedName>
</protein>
<keyword evidence="3" id="KW-1185">Reference proteome</keyword>
<sequence>MDWEAPADAWFVWVAVALVSVAVAGLALSFPTGLPPDANQAANTIERTTGSIHDASASYDHDADEVKFDRPTVSLRNEHGTTHSSLAYGSFVPVLGDERLETIAHGTPIESEYSDAHQSDQRDAGGEFLEDVVAAAEDNGEWQTANGELAVRTVRVEAGSVHAVSARGTAPDDPSGRSSYATDVSITHTVDPGRELEFVFSGTRHANHGTDPQTREATTTVRADETGEVDIELFPDDESDTNALRYPIELEVSVDGSRACSGTLERDGRSRDLCSTGPTADDVASDVDWLTRHPETGAYHVTIVSA</sequence>
<proteinExistence type="predicted"/>
<name>L9WIZ9_9EURY</name>
<dbReference type="Pfam" id="PF23954">
    <property type="entry name" value="DUF7283"/>
    <property type="match status" value="1"/>
</dbReference>
<dbReference type="InterPro" id="IPR055707">
    <property type="entry name" value="DUF7283"/>
</dbReference>
<dbReference type="Proteomes" id="UP000011661">
    <property type="component" value="Unassembled WGS sequence"/>
</dbReference>
<feature type="transmembrane region" description="Helical" evidence="1">
    <location>
        <begin position="12"/>
        <end position="30"/>
    </location>
</feature>
<dbReference type="STRING" id="1230460.C495_00625"/>
<evidence type="ECO:0000313" key="3">
    <source>
        <dbReference type="Proteomes" id="UP000011661"/>
    </source>
</evidence>
<dbReference type="RefSeq" id="WP_008158986.1">
    <property type="nucleotide sequence ID" value="NZ_AOHX01000002.1"/>
</dbReference>
<dbReference type="eggNOG" id="arCOG04673">
    <property type="taxonomic scope" value="Archaea"/>
</dbReference>
<keyword evidence="1" id="KW-1133">Transmembrane helix</keyword>